<comment type="similarity">
    <text evidence="1">Belongs to the 'phage' integrase family.</text>
</comment>
<dbReference type="GO" id="GO:0003677">
    <property type="term" value="F:DNA binding"/>
    <property type="evidence" value="ECO:0007669"/>
    <property type="project" value="UniProtKB-KW"/>
</dbReference>
<keyword evidence="3" id="KW-0233">DNA recombination</keyword>
<evidence type="ECO:0008006" key="6">
    <source>
        <dbReference type="Google" id="ProtNLM"/>
    </source>
</evidence>
<accession>A0A7L4ZK38</accession>
<sequence>MAKRKHMPNNKHKGLFIYCHVCKKHFSWTRKTTLRNSKTVKEEPTCGETGKNYSICKNFEKHRYKSRLHVPGSDGRKASRTHDATNYADAVIQAIDFEKEFKSELQGLGQPIEIRNRHYLFDVQLRYIDFLDNIDVPEHQKNTLSDGRKNEIVNCLKIFNEALAKHNINKKLFIVNRINDMHVGLFHDYLLVDKNYKGNTYNGKMSALKAFLSWAIDRFNIDMKNPFEKVRMIPVIVKRDTITKEEFKNLLKIIKPENGIEIQGKYKRNRYKLYLKDALELGLHTGGRREEVVGLKWNMIREKDGEPVYIEVPNLKVKRKKGERFNTDVPPKIIPVTKSLKNILYRLRYDINKGKDRYILNPDKRTDSSIKSMNDALSLGFSHFYKQLSTGRELQFKCLRKTYLTYLSSTLKGDAKRLSSHATDTVLKKHYIDERIVDKAIKELDIFED</sequence>
<dbReference type="SUPFAM" id="SSF56349">
    <property type="entry name" value="DNA breaking-rejoining enzymes"/>
    <property type="match status" value="1"/>
</dbReference>
<evidence type="ECO:0000256" key="2">
    <source>
        <dbReference type="ARBA" id="ARBA00023125"/>
    </source>
</evidence>
<dbReference type="PANTHER" id="PTHR30349:SF41">
    <property type="entry name" value="INTEGRASE_RECOMBINASE PROTEIN MJ0367-RELATED"/>
    <property type="match status" value="1"/>
</dbReference>
<dbReference type="InterPro" id="IPR010998">
    <property type="entry name" value="Integrase_recombinase_N"/>
</dbReference>
<dbReference type="InterPro" id="IPR013762">
    <property type="entry name" value="Integrase-like_cat_sf"/>
</dbReference>
<dbReference type="PANTHER" id="PTHR30349">
    <property type="entry name" value="PHAGE INTEGRASE-RELATED"/>
    <property type="match status" value="1"/>
</dbReference>
<dbReference type="Gene3D" id="1.10.150.130">
    <property type="match status" value="1"/>
</dbReference>
<protein>
    <recommendedName>
        <fullName evidence="6">Tyrosine recombinase XerC</fullName>
    </recommendedName>
</protein>
<dbReference type="EMBL" id="CP019288">
    <property type="protein sequence ID" value="QHI37073.1"/>
    <property type="molecule type" value="Genomic_DNA"/>
</dbReference>
<dbReference type="AlphaFoldDB" id="A0A7L4ZK38"/>
<dbReference type="RefSeq" id="WP_160129727.1">
    <property type="nucleotide sequence ID" value="NZ_CP019288.1"/>
</dbReference>
<dbReference type="OrthoDB" id="1314641at2"/>
<proteinExistence type="inferred from homology"/>
<keyword evidence="5" id="KW-1185">Reference proteome</keyword>
<organism evidence="4 5">
    <name type="scientific">Kordia antarctica</name>
    <dbReference type="NCBI Taxonomy" id="1218801"/>
    <lineage>
        <taxon>Bacteria</taxon>
        <taxon>Pseudomonadati</taxon>
        <taxon>Bacteroidota</taxon>
        <taxon>Flavobacteriia</taxon>
        <taxon>Flavobacteriales</taxon>
        <taxon>Flavobacteriaceae</taxon>
        <taxon>Kordia</taxon>
    </lineage>
</organism>
<keyword evidence="2" id="KW-0238">DNA-binding</keyword>
<dbReference type="GO" id="GO:0015074">
    <property type="term" value="P:DNA integration"/>
    <property type="evidence" value="ECO:0007669"/>
    <property type="project" value="InterPro"/>
</dbReference>
<dbReference type="InterPro" id="IPR011010">
    <property type="entry name" value="DNA_brk_join_enz"/>
</dbReference>
<gene>
    <name evidence="4" type="ORF">IMCC3317_24510</name>
</gene>
<evidence type="ECO:0000313" key="5">
    <source>
        <dbReference type="Proteomes" id="UP000464657"/>
    </source>
</evidence>
<name>A0A7L4ZK38_9FLAO</name>
<evidence type="ECO:0000256" key="1">
    <source>
        <dbReference type="ARBA" id="ARBA00008857"/>
    </source>
</evidence>
<reference evidence="4 5" key="1">
    <citation type="journal article" date="2013" name="Int. J. Syst. Evol. Microbiol.">
        <title>Kordia antarctica sp. nov., isolated from Antarctic seawater.</title>
        <authorList>
            <person name="Baek K."/>
            <person name="Choi A."/>
            <person name="Kang I."/>
            <person name="Lee K."/>
            <person name="Cho J.C."/>
        </authorList>
    </citation>
    <scope>NUCLEOTIDE SEQUENCE [LARGE SCALE GENOMIC DNA]</scope>
    <source>
        <strain evidence="4 5">IMCC3317</strain>
    </source>
</reference>
<evidence type="ECO:0000313" key="4">
    <source>
        <dbReference type="EMBL" id="QHI37073.1"/>
    </source>
</evidence>
<dbReference type="KEGG" id="kan:IMCC3317_24510"/>
<dbReference type="InterPro" id="IPR050090">
    <property type="entry name" value="Tyrosine_recombinase_XerCD"/>
</dbReference>
<dbReference type="Proteomes" id="UP000464657">
    <property type="component" value="Chromosome"/>
</dbReference>
<dbReference type="GO" id="GO:0006310">
    <property type="term" value="P:DNA recombination"/>
    <property type="evidence" value="ECO:0007669"/>
    <property type="project" value="UniProtKB-KW"/>
</dbReference>
<dbReference type="Gene3D" id="1.10.443.10">
    <property type="entry name" value="Intergrase catalytic core"/>
    <property type="match status" value="1"/>
</dbReference>
<evidence type="ECO:0000256" key="3">
    <source>
        <dbReference type="ARBA" id="ARBA00023172"/>
    </source>
</evidence>